<name>A0ABP5FUH6_9MICO</name>
<feature type="region of interest" description="Disordered" evidence="1">
    <location>
        <begin position="1"/>
        <end position="25"/>
    </location>
</feature>
<gene>
    <name evidence="2" type="ORF">GCM10009819_18310</name>
</gene>
<dbReference type="Proteomes" id="UP001501196">
    <property type="component" value="Unassembled WGS sequence"/>
</dbReference>
<accession>A0ABP5FUH6</accession>
<dbReference type="EMBL" id="BAAAPW010000002">
    <property type="protein sequence ID" value="GAA2034392.1"/>
    <property type="molecule type" value="Genomic_DNA"/>
</dbReference>
<comment type="caution">
    <text evidence="2">The sequence shown here is derived from an EMBL/GenBank/DDBJ whole genome shotgun (WGS) entry which is preliminary data.</text>
</comment>
<evidence type="ECO:0000256" key="1">
    <source>
        <dbReference type="SAM" id="MobiDB-lite"/>
    </source>
</evidence>
<evidence type="ECO:0008006" key="4">
    <source>
        <dbReference type="Google" id="ProtNLM"/>
    </source>
</evidence>
<reference evidence="3" key="1">
    <citation type="journal article" date="2019" name="Int. J. Syst. Evol. Microbiol.">
        <title>The Global Catalogue of Microorganisms (GCM) 10K type strain sequencing project: providing services to taxonomists for standard genome sequencing and annotation.</title>
        <authorList>
            <consortium name="The Broad Institute Genomics Platform"/>
            <consortium name="The Broad Institute Genome Sequencing Center for Infectious Disease"/>
            <person name="Wu L."/>
            <person name="Ma J."/>
        </authorList>
    </citation>
    <scope>NUCLEOTIDE SEQUENCE [LARGE SCALE GENOMIC DNA]</scope>
    <source>
        <strain evidence="3">JCM 15672</strain>
    </source>
</reference>
<proteinExistence type="predicted"/>
<evidence type="ECO:0000313" key="2">
    <source>
        <dbReference type="EMBL" id="GAA2034392.1"/>
    </source>
</evidence>
<sequence>MSGERRAVSGARGAARAGSGAPGLGVRRLGHMDDADAAAAVARAREAVERAARVLAEASARTETLAEFVPGRRVLGVPRAPRMHVVGPVWRLGVLLLDAEGRLFATGRVVRAERAVRKSITAGSVAEHRAYRAAAIKGGIPEGETVDFDAEPLPLDTAALAAGEGPLRLLRGEDGSRFVGVRWNPAFADAMLPLDAYLAERVDLLVHPPQGA</sequence>
<keyword evidence="3" id="KW-1185">Reference proteome</keyword>
<evidence type="ECO:0000313" key="3">
    <source>
        <dbReference type="Proteomes" id="UP001501196"/>
    </source>
</evidence>
<organism evidence="2 3">
    <name type="scientific">Agromyces tropicus</name>
    <dbReference type="NCBI Taxonomy" id="555371"/>
    <lineage>
        <taxon>Bacteria</taxon>
        <taxon>Bacillati</taxon>
        <taxon>Actinomycetota</taxon>
        <taxon>Actinomycetes</taxon>
        <taxon>Micrococcales</taxon>
        <taxon>Microbacteriaceae</taxon>
        <taxon>Agromyces</taxon>
    </lineage>
</organism>
<protein>
    <recommendedName>
        <fullName evidence="4">Glutaminase</fullName>
    </recommendedName>
</protein>
<feature type="compositionally biased region" description="Low complexity" evidence="1">
    <location>
        <begin position="8"/>
        <end position="19"/>
    </location>
</feature>